<protein>
    <submittedName>
        <fullName evidence="2">Uncharacterized protein</fullName>
    </submittedName>
</protein>
<name>A0AA36ITI6_9DINO</name>
<gene>
    <name evidence="2" type="ORF">EVOR1521_LOCUS18152</name>
</gene>
<accession>A0AA36ITI6</accession>
<comment type="caution">
    <text evidence="2">The sequence shown here is derived from an EMBL/GenBank/DDBJ whole genome shotgun (WGS) entry which is preliminary data.</text>
</comment>
<organism evidence="2 3">
    <name type="scientific">Effrenium voratum</name>
    <dbReference type="NCBI Taxonomy" id="2562239"/>
    <lineage>
        <taxon>Eukaryota</taxon>
        <taxon>Sar</taxon>
        <taxon>Alveolata</taxon>
        <taxon>Dinophyceae</taxon>
        <taxon>Suessiales</taxon>
        <taxon>Symbiodiniaceae</taxon>
        <taxon>Effrenium</taxon>
    </lineage>
</organism>
<reference evidence="2" key="1">
    <citation type="submission" date="2023-08" db="EMBL/GenBank/DDBJ databases">
        <authorList>
            <person name="Chen Y."/>
            <person name="Shah S."/>
            <person name="Dougan E. K."/>
            <person name="Thang M."/>
            <person name="Chan C."/>
        </authorList>
    </citation>
    <scope>NUCLEOTIDE SEQUENCE</scope>
</reference>
<sequence>MHTNWLRRALAKGLKQTALAGLVHCVLNPDAAAERTPSRSRSRGSGSLMSKLRGQSPSLSSAKPPLGERSLASLPKSHRRLPPRATSGDKASADSSPRGRNTPPLPPLEISRPASAARHKPMGLVPRSIAPRQAQVSAVDWG</sequence>
<evidence type="ECO:0000313" key="3">
    <source>
        <dbReference type="Proteomes" id="UP001178507"/>
    </source>
</evidence>
<evidence type="ECO:0000256" key="1">
    <source>
        <dbReference type="SAM" id="MobiDB-lite"/>
    </source>
</evidence>
<proteinExistence type="predicted"/>
<dbReference type="EMBL" id="CAUJNA010002513">
    <property type="protein sequence ID" value="CAJ1393239.1"/>
    <property type="molecule type" value="Genomic_DNA"/>
</dbReference>
<feature type="region of interest" description="Disordered" evidence="1">
    <location>
        <begin position="32"/>
        <end position="142"/>
    </location>
</feature>
<dbReference type="Proteomes" id="UP001178507">
    <property type="component" value="Unassembled WGS sequence"/>
</dbReference>
<evidence type="ECO:0000313" key="2">
    <source>
        <dbReference type="EMBL" id="CAJ1393239.1"/>
    </source>
</evidence>
<dbReference type="AlphaFoldDB" id="A0AA36ITI6"/>
<keyword evidence="3" id="KW-1185">Reference proteome</keyword>